<evidence type="ECO:0000256" key="5">
    <source>
        <dbReference type="ARBA" id="ARBA00023012"/>
    </source>
</evidence>
<evidence type="ECO:0000256" key="1">
    <source>
        <dbReference type="ARBA" id="ARBA00004496"/>
    </source>
</evidence>
<comment type="function">
    <text evidence="9">May play the central regulatory role in sporulation. It may be an element of the effector pathway responsible for the activation of sporulation genes in response to nutritional stress. Spo0A may act in concert with spo0H (a sigma factor) to control the expression of some genes that are critical to the sporulation process.</text>
</comment>
<evidence type="ECO:0000256" key="2">
    <source>
        <dbReference type="ARBA" id="ARBA00018672"/>
    </source>
</evidence>
<keyword evidence="4 10" id="KW-0597">Phosphoprotein</keyword>
<organism evidence="14 15">
    <name type="scientific">Clostridium oryzae</name>
    <dbReference type="NCBI Taxonomy" id="1450648"/>
    <lineage>
        <taxon>Bacteria</taxon>
        <taxon>Bacillati</taxon>
        <taxon>Bacillota</taxon>
        <taxon>Clostridia</taxon>
        <taxon>Eubacteriales</taxon>
        <taxon>Clostridiaceae</taxon>
        <taxon>Clostridium</taxon>
    </lineage>
</organism>
<evidence type="ECO:0000256" key="10">
    <source>
        <dbReference type="PROSITE-ProRule" id="PRU00169"/>
    </source>
</evidence>
<dbReference type="Gene3D" id="1.10.10.60">
    <property type="entry name" value="Homeodomain-like"/>
    <property type="match status" value="2"/>
</dbReference>
<feature type="modified residue" description="4-aspartylphosphate" evidence="10">
    <location>
        <position position="55"/>
    </location>
</feature>
<gene>
    <name evidence="14" type="ORF">CLORY_22350</name>
</gene>
<feature type="domain" description="HTH araC/xylS-type" evidence="12">
    <location>
        <begin position="337"/>
        <end position="435"/>
    </location>
</feature>
<evidence type="ECO:0000256" key="7">
    <source>
        <dbReference type="ARBA" id="ARBA00023125"/>
    </source>
</evidence>
<dbReference type="PANTHER" id="PTHR42713">
    <property type="entry name" value="HISTIDINE KINASE-RELATED"/>
    <property type="match status" value="1"/>
</dbReference>
<dbReference type="Pfam" id="PF00072">
    <property type="entry name" value="Response_reg"/>
    <property type="match status" value="1"/>
</dbReference>
<dbReference type="Gene3D" id="3.40.50.2300">
    <property type="match status" value="1"/>
</dbReference>
<keyword evidence="7" id="KW-0238">DNA-binding</keyword>
<evidence type="ECO:0000256" key="11">
    <source>
        <dbReference type="SAM" id="Coils"/>
    </source>
</evidence>
<dbReference type="SMART" id="SM00342">
    <property type="entry name" value="HTH_ARAC"/>
    <property type="match status" value="1"/>
</dbReference>
<comment type="subcellular location">
    <subcellularLocation>
        <location evidence="1">Cytoplasm</location>
    </subcellularLocation>
</comment>
<dbReference type="Pfam" id="PF12833">
    <property type="entry name" value="HTH_18"/>
    <property type="match status" value="1"/>
</dbReference>
<evidence type="ECO:0000256" key="8">
    <source>
        <dbReference type="ARBA" id="ARBA00023163"/>
    </source>
</evidence>
<dbReference type="STRING" id="1450648.CLORY_22350"/>
<dbReference type="InterPro" id="IPR011006">
    <property type="entry name" value="CheY-like_superfamily"/>
</dbReference>
<evidence type="ECO:0000259" key="12">
    <source>
        <dbReference type="PROSITE" id="PS01124"/>
    </source>
</evidence>
<dbReference type="InterPro" id="IPR001789">
    <property type="entry name" value="Sig_transdc_resp-reg_receiver"/>
</dbReference>
<evidence type="ECO:0000313" key="14">
    <source>
        <dbReference type="EMBL" id="OPJ61553.1"/>
    </source>
</evidence>
<evidence type="ECO:0000259" key="13">
    <source>
        <dbReference type="PROSITE" id="PS50110"/>
    </source>
</evidence>
<proteinExistence type="predicted"/>
<evidence type="ECO:0000256" key="9">
    <source>
        <dbReference type="ARBA" id="ARBA00024867"/>
    </source>
</evidence>
<dbReference type="EMBL" id="MZGV01000021">
    <property type="protein sequence ID" value="OPJ61553.1"/>
    <property type="molecule type" value="Genomic_DNA"/>
</dbReference>
<dbReference type="GO" id="GO:0000160">
    <property type="term" value="P:phosphorelay signal transduction system"/>
    <property type="evidence" value="ECO:0007669"/>
    <property type="project" value="UniProtKB-KW"/>
</dbReference>
<comment type="caution">
    <text evidence="14">The sequence shown here is derived from an EMBL/GenBank/DDBJ whole genome shotgun (WGS) entry which is preliminary data.</text>
</comment>
<dbReference type="SUPFAM" id="SSF52172">
    <property type="entry name" value="CheY-like"/>
    <property type="match status" value="1"/>
</dbReference>
<evidence type="ECO:0000313" key="15">
    <source>
        <dbReference type="Proteomes" id="UP000190080"/>
    </source>
</evidence>
<dbReference type="CDD" id="cd17536">
    <property type="entry name" value="REC_YesN-like"/>
    <property type="match status" value="1"/>
</dbReference>
<dbReference type="RefSeq" id="WP_079424345.1">
    <property type="nucleotide sequence ID" value="NZ_MZGV01000021.1"/>
</dbReference>
<protein>
    <recommendedName>
        <fullName evidence="2">Stage 0 sporulation protein A homolog</fullName>
    </recommendedName>
</protein>
<dbReference type="SMART" id="SM00448">
    <property type="entry name" value="REC"/>
    <property type="match status" value="1"/>
</dbReference>
<evidence type="ECO:0000256" key="4">
    <source>
        <dbReference type="ARBA" id="ARBA00022553"/>
    </source>
</evidence>
<reference evidence="14 15" key="1">
    <citation type="submission" date="2017-03" db="EMBL/GenBank/DDBJ databases">
        <title>Genome sequence of Clostridium oryzae DSM 28571.</title>
        <authorList>
            <person name="Poehlein A."/>
            <person name="Daniel R."/>
        </authorList>
    </citation>
    <scope>NUCLEOTIDE SEQUENCE [LARGE SCALE GENOMIC DNA]</scope>
    <source>
        <strain evidence="14 15">DSM 28571</strain>
    </source>
</reference>
<dbReference type="PROSITE" id="PS50110">
    <property type="entry name" value="RESPONSE_REGULATORY"/>
    <property type="match status" value="1"/>
</dbReference>
<dbReference type="InterPro" id="IPR051552">
    <property type="entry name" value="HptR"/>
</dbReference>
<dbReference type="Proteomes" id="UP000190080">
    <property type="component" value="Unassembled WGS sequence"/>
</dbReference>
<keyword evidence="6" id="KW-0805">Transcription regulation</keyword>
<name>A0A1V4INT4_9CLOT</name>
<keyword evidence="5" id="KW-0902">Two-component regulatory system</keyword>
<dbReference type="SUPFAM" id="SSF46689">
    <property type="entry name" value="Homeodomain-like"/>
    <property type="match status" value="2"/>
</dbReference>
<dbReference type="AlphaFoldDB" id="A0A1V4INT4"/>
<dbReference type="PROSITE" id="PS01124">
    <property type="entry name" value="HTH_ARAC_FAMILY_2"/>
    <property type="match status" value="1"/>
</dbReference>
<dbReference type="GO" id="GO:0043565">
    <property type="term" value="F:sequence-specific DNA binding"/>
    <property type="evidence" value="ECO:0007669"/>
    <property type="project" value="InterPro"/>
</dbReference>
<dbReference type="GO" id="GO:0005737">
    <property type="term" value="C:cytoplasm"/>
    <property type="evidence" value="ECO:0007669"/>
    <property type="project" value="UniProtKB-SubCell"/>
</dbReference>
<dbReference type="OrthoDB" id="384217at2"/>
<accession>A0A1V4INT4</accession>
<feature type="domain" description="Response regulatory" evidence="13">
    <location>
        <begin position="3"/>
        <end position="120"/>
    </location>
</feature>
<dbReference type="PANTHER" id="PTHR42713:SF3">
    <property type="entry name" value="TRANSCRIPTIONAL REGULATORY PROTEIN HPTR"/>
    <property type="match status" value="1"/>
</dbReference>
<evidence type="ECO:0000256" key="3">
    <source>
        <dbReference type="ARBA" id="ARBA00022490"/>
    </source>
</evidence>
<keyword evidence="11" id="KW-0175">Coiled coil</keyword>
<keyword evidence="3" id="KW-0963">Cytoplasm</keyword>
<sequence length="437" mass="50862">MFNVLIVDDEAIIRKGLRNIVDWESLQCIVCDEACDGVEGMEKIKKLKPDIVIVDIKMPGLNGLEMIVNTKEIIPHSKIIILTGYRDFEYLKKAIQCGAFDYILKPSKVDDINSIVRRAVSELEKEEETVEQMQSLKRNIETTIPLLKQKMLYDLLFNVSAKNEKQLKDTKLYDLQIDEFYILVIRIENSDNHDNMSMYHYGIINSLVDIYSDLFIVDHISINEETIVFVIQPVPDIRDDEEIEGVIKNKLRTLKKLIKEYYSFETVAALSGKGSGREELHRKMKEAIAALDEKLLNFTIDNKNIDIDKMRSIDYRDCEYRKDEGSSEKRSTSLIIRNAVEYISDNYTNPISLNDVAEHTYVSSYYLSRMFTKELGKNFVDYLNEVRIEKAKEYLKEDYHKTYEVADMVGIKDPHYFSKLFKKYTGLTPSEFKDKAD</sequence>
<dbReference type="GO" id="GO:0003700">
    <property type="term" value="F:DNA-binding transcription factor activity"/>
    <property type="evidence" value="ECO:0007669"/>
    <property type="project" value="InterPro"/>
</dbReference>
<keyword evidence="15" id="KW-1185">Reference proteome</keyword>
<feature type="coiled-coil region" evidence="11">
    <location>
        <begin position="116"/>
        <end position="143"/>
    </location>
</feature>
<dbReference type="InterPro" id="IPR018060">
    <property type="entry name" value="HTH_AraC"/>
</dbReference>
<dbReference type="InterPro" id="IPR009057">
    <property type="entry name" value="Homeodomain-like_sf"/>
</dbReference>
<evidence type="ECO:0000256" key="6">
    <source>
        <dbReference type="ARBA" id="ARBA00023015"/>
    </source>
</evidence>
<keyword evidence="8" id="KW-0804">Transcription</keyword>